<dbReference type="NCBIfam" id="NF041886">
    <property type="entry name" value="Rmf_CrpP_fam"/>
    <property type="match status" value="1"/>
</dbReference>
<sequence length="58" mass="6897">MKRQKRDRLERAQSQGYKAGINGRSQEMCPYSQQLDARSYWLGGWRDAREDKNMGLFK</sequence>
<dbReference type="Proteomes" id="UP000189475">
    <property type="component" value="Unassembled WGS sequence"/>
</dbReference>
<dbReference type="AlphaFoldDB" id="A0A1R4B2G7"/>
<dbReference type="RefSeq" id="WP_077313008.1">
    <property type="nucleotide sequence ID" value="NZ_AP024887.1"/>
</dbReference>
<name>A0A1R4B2G7_9VIBR</name>
<accession>A0A1R4B2G7</accession>
<evidence type="ECO:0000313" key="5">
    <source>
        <dbReference type="Proteomes" id="UP000189475"/>
    </source>
</evidence>
<dbReference type="STRING" id="1918946.VPAL9027_01056"/>
<keyword evidence="2 3" id="KW-0810">Translation regulation</keyword>
<keyword evidence="5" id="KW-1185">Reference proteome</keyword>
<dbReference type="GO" id="GO:0005737">
    <property type="term" value="C:cytoplasm"/>
    <property type="evidence" value="ECO:0007669"/>
    <property type="project" value="UniProtKB-SubCell"/>
</dbReference>
<comment type="subcellular location">
    <subcellularLocation>
        <location evidence="3">Cytoplasm</location>
    </subcellularLocation>
</comment>
<dbReference type="NCBIfam" id="NF011162">
    <property type="entry name" value="PRK14563.1"/>
    <property type="match status" value="1"/>
</dbReference>
<proteinExistence type="inferred from homology"/>
<comment type="function">
    <text evidence="3">During stationary phase, converts 70S ribosomes to an inactive dimeric form (100S ribosomes).</text>
</comment>
<keyword evidence="1 3" id="KW-0963">Cytoplasm</keyword>
<gene>
    <name evidence="3 4" type="primary">rmf</name>
    <name evidence="4" type="ORF">VPAL9027_01056</name>
</gene>
<evidence type="ECO:0000256" key="1">
    <source>
        <dbReference type="ARBA" id="ARBA00022490"/>
    </source>
</evidence>
<reference evidence="4 5" key="1">
    <citation type="submission" date="2017-02" db="EMBL/GenBank/DDBJ databases">
        <authorList>
            <person name="Peterson S.W."/>
        </authorList>
    </citation>
    <scope>NUCLEOTIDE SEQUENCE [LARGE SCALE GENOMIC DNA]</scope>
    <source>
        <strain evidence="4 5">CECT 9027</strain>
    </source>
</reference>
<protein>
    <recommendedName>
        <fullName evidence="3">Ribosome modulation factor</fullName>
        <shortName evidence="3">RMF</shortName>
    </recommendedName>
</protein>
<dbReference type="HAMAP" id="MF_00919">
    <property type="entry name" value="RMF"/>
    <property type="match status" value="1"/>
</dbReference>
<evidence type="ECO:0000313" key="4">
    <source>
        <dbReference type="EMBL" id="SJL83107.1"/>
    </source>
</evidence>
<dbReference type="Gene3D" id="1.10.10.620">
    <property type="entry name" value="ribosome modulation factor like domain"/>
    <property type="match status" value="1"/>
</dbReference>
<evidence type="ECO:0000256" key="3">
    <source>
        <dbReference type="HAMAP-Rule" id="MF_00919"/>
    </source>
</evidence>
<dbReference type="GO" id="GO:0006417">
    <property type="term" value="P:regulation of translation"/>
    <property type="evidence" value="ECO:0007669"/>
    <property type="project" value="UniProtKB-UniRule"/>
</dbReference>
<dbReference type="OrthoDB" id="5917763at2"/>
<dbReference type="InterPro" id="IPR023200">
    <property type="entry name" value="RMF_sf"/>
</dbReference>
<dbReference type="EMBL" id="FUFT01000002">
    <property type="protein sequence ID" value="SJL83107.1"/>
    <property type="molecule type" value="Genomic_DNA"/>
</dbReference>
<comment type="similarity">
    <text evidence="3">Belongs to the ribosome modulation factor family.</text>
</comment>
<organism evidence="4 5">
    <name type="scientific">Vibrio palustris</name>
    <dbReference type="NCBI Taxonomy" id="1918946"/>
    <lineage>
        <taxon>Bacteria</taxon>
        <taxon>Pseudomonadati</taxon>
        <taxon>Pseudomonadota</taxon>
        <taxon>Gammaproteobacteria</taxon>
        <taxon>Vibrionales</taxon>
        <taxon>Vibrionaceae</taxon>
        <taxon>Vibrio</taxon>
    </lineage>
</organism>
<dbReference type="Pfam" id="PF04957">
    <property type="entry name" value="RMF"/>
    <property type="match status" value="1"/>
</dbReference>
<dbReference type="InterPro" id="IPR007040">
    <property type="entry name" value="Ribosome_modulation_factor"/>
</dbReference>
<evidence type="ECO:0000256" key="2">
    <source>
        <dbReference type="ARBA" id="ARBA00022845"/>
    </source>
</evidence>